<evidence type="ECO:0000313" key="4">
    <source>
        <dbReference type="Proteomes" id="UP000239210"/>
    </source>
</evidence>
<feature type="domain" description="PPM-type phosphatase" evidence="2">
    <location>
        <begin position="142"/>
        <end position="357"/>
    </location>
</feature>
<keyword evidence="4" id="KW-1185">Reference proteome</keyword>
<dbReference type="RefSeq" id="WP_106279444.1">
    <property type="nucleotide sequence ID" value="NZ_PVTG01000012.1"/>
</dbReference>
<comment type="caution">
    <text evidence="3">The sequence shown here is derived from an EMBL/GenBank/DDBJ whole genome shotgun (WGS) entry which is preliminary data.</text>
</comment>
<dbReference type="SMART" id="SM00331">
    <property type="entry name" value="PP2C_SIG"/>
    <property type="match status" value="1"/>
</dbReference>
<dbReference type="PANTHER" id="PTHR43156">
    <property type="entry name" value="STAGE II SPORULATION PROTEIN E-RELATED"/>
    <property type="match status" value="1"/>
</dbReference>
<dbReference type="AlphaFoldDB" id="A0A2T0TQA7"/>
<dbReference type="Proteomes" id="UP000239210">
    <property type="component" value="Unassembled WGS sequence"/>
</dbReference>
<dbReference type="InterPro" id="IPR052016">
    <property type="entry name" value="Bact_Sigma-Reg"/>
</dbReference>
<gene>
    <name evidence="3" type="ORF">LY71_112161</name>
</gene>
<evidence type="ECO:0000256" key="1">
    <source>
        <dbReference type="ARBA" id="ARBA00022801"/>
    </source>
</evidence>
<protein>
    <submittedName>
        <fullName evidence="3">Stage II sporulation protein E</fullName>
    </submittedName>
</protein>
<dbReference type="OrthoDB" id="118142at2"/>
<organism evidence="3 4">
    <name type="scientific">Geodermatophilus tzadiensis</name>
    <dbReference type="NCBI Taxonomy" id="1137988"/>
    <lineage>
        <taxon>Bacteria</taxon>
        <taxon>Bacillati</taxon>
        <taxon>Actinomycetota</taxon>
        <taxon>Actinomycetes</taxon>
        <taxon>Geodermatophilales</taxon>
        <taxon>Geodermatophilaceae</taxon>
        <taxon>Geodermatophilus</taxon>
    </lineage>
</organism>
<evidence type="ECO:0000313" key="3">
    <source>
        <dbReference type="EMBL" id="PRY47803.1"/>
    </source>
</evidence>
<dbReference type="EMBL" id="PVTG01000012">
    <property type="protein sequence ID" value="PRY47803.1"/>
    <property type="molecule type" value="Genomic_DNA"/>
</dbReference>
<dbReference type="InterPro" id="IPR036457">
    <property type="entry name" value="PPM-type-like_dom_sf"/>
</dbReference>
<sequence length="359" mass="36559">MDRAIRSNALPAGLLVAVLVLDLVIGREGVLIGLLAAPPLVAATVTGRRATAVHGVLAVLTAALLGVHDEQYTGAAAAAQAVRLLAVTGTAALAVAACGLRLRREADLARVTAEAATAQAELDAAAVLQQHLLGLPPAVPGLQTAARYLPAVRSARIGGDWYDAFPAGGGATVLVVGDVAGHDARAAAAMAEVRGMLRAVAATAGPAPSPARVLDTLDDVLARLGAPALVTAVVAVLTPTADGVALCWSNAGHPPPVLAGADGTVRLLERRPERLLGVEPGSRRSDDDLLLLPGDTLLLYTDGLVERRDRDLDEGTDWLLTGLRRRAAEPLDAVVDGLLAGLVGTLHDDVAVLAVRLPG</sequence>
<name>A0A2T0TQA7_9ACTN</name>
<keyword evidence="1" id="KW-0378">Hydrolase</keyword>
<evidence type="ECO:0000259" key="2">
    <source>
        <dbReference type="SMART" id="SM00331"/>
    </source>
</evidence>
<dbReference type="PANTHER" id="PTHR43156:SF2">
    <property type="entry name" value="STAGE II SPORULATION PROTEIN E"/>
    <property type="match status" value="1"/>
</dbReference>
<proteinExistence type="predicted"/>
<dbReference type="Pfam" id="PF07228">
    <property type="entry name" value="SpoIIE"/>
    <property type="match status" value="1"/>
</dbReference>
<dbReference type="Gene3D" id="3.60.40.10">
    <property type="entry name" value="PPM-type phosphatase domain"/>
    <property type="match status" value="1"/>
</dbReference>
<reference evidence="3 4" key="1">
    <citation type="submission" date="2018-03" db="EMBL/GenBank/DDBJ databases">
        <title>Genomic Encyclopedia of Archaeal and Bacterial Type Strains, Phase II (KMG-II): from individual species to whole genera.</title>
        <authorList>
            <person name="Goeker M."/>
        </authorList>
    </citation>
    <scope>NUCLEOTIDE SEQUENCE [LARGE SCALE GENOMIC DNA]</scope>
    <source>
        <strain evidence="3 4">DSM 45416</strain>
    </source>
</reference>
<dbReference type="GO" id="GO:0016791">
    <property type="term" value="F:phosphatase activity"/>
    <property type="evidence" value="ECO:0007669"/>
    <property type="project" value="TreeGrafter"/>
</dbReference>
<accession>A0A2T0TQA7</accession>
<dbReference type="InterPro" id="IPR001932">
    <property type="entry name" value="PPM-type_phosphatase-like_dom"/>
</dbReference>
<dbReference type="SUPFAM" id="SSF81606">
    <property type="entry name" value="PP2C-like"/>
    <property type="match status" value="1"/>
</dbReference>